<dbReference type="Proteomes" id="UP000235145">
    <property type="component" value="Unassembled WGS sequence"/>
</dbReference>
<organism evidence="12 13">
    <name type="scientific">Lactuca sativa</name>
    <name type="common">Garden lettuce</name>
    <dbReference type="NCBI Taxonomy" id="4236"/>
    <lineage>
        <taxon>Eukaryota</taxon>
        <taxon>Viridiplantae</taxon>
        <taxon>Streptophyta</taxon>
        <taxon>Embryophyta</taxon>
        <taxon>Tracheophyta</taxon>
        <taxon>Spermatophyta</taxon>
        <taxon>Magnoliopsida</taxon>
        <taxon>eudicotyledons</taxon>
        <taxon>Gunneridae</taxon>
        <taxon>Pentapetalae</taxon>
        <taxon>asterids</taxon>
        <taxon>campanulids</taxon>
        <taxon>Asterales</taxon>
        <taxon>Asteraceae</taxon>
        <taxon>Cichorioideae</taxon>
        <taxon>Cichorieae</taxon>
        <taxon>Lactucinae</taxon>
        <taxon>Lactuca</taxon>
    </lineage>
</organism>
<evidence type="ECO:0000256" key="8">
    <source>
        <dbReference type="ARBA" id="ARBA00023316"/>
    </source>
</evidence>
<dbReference type="PROSITE" id="PS00800">
    <property type="entry name" value="PECTINESTERASE_1"/>
    <property type="match status" value="1"/>
</dbReference>
<evidence type="ECO:0000256" key="7">
    <source>
        <dbReference type="ARBA" id="ARBA00023085"/>
    </source>
</evidence>
<dbReference type="GO" id="GO:0046910">
    <property type="term" value="F:pectinesterase inhibitor activity"/>
    <property type="evidence" value="ECO:0000318"/>
    <property type="project" value="GO_Central"/>
</dbReference>
<dbReference type="InterPro" id="IPR006501">
    <property type="entry name" value="Pectinesterase_inhib_dom"/>
</dbReference>
<dbReference type="Pfam" id="PF04043">
    <property type="entry name" value="PMEI"/>
    <property type="match status" value="1"/>
</dbReference>
<dbReference type="InterPro" id="IPR011050">
    <property type="entry name" value="Pectin_lyase_fold/virulence"/>
</dbReference>
<dbReference type="PANTHER" id="PTHR31707">
    <property type="entry name" value="PECTINESTERASE"/>
    <property type="match status" value="1"/>
</dbReference>
<dbReference type="EMBL" id="NBSK02000008">
    <property type="protein sequence ID" value="KAJ0193157.1"/>
    <property type="molecule type" value="Genomic_DNA"/>
</dbReference>
<dbReference type="SMART" id="SM00856">
    <property type="entry name" value="PMEI"/>
    <property type="match status" value="1"/>
</dbReference>
<name>A0A9R1X1T8_LACSA</name>
<evidence type="ECO:0000256" key="9">
    <source>
        <dbReference type="ARBA" id="ARBA00047928"/>
    </source>
</evidence>
<reference evidence="12 13" key="1">
    <citation type="journal article" date="2017" name="Nat. Commun.">
        <title>Genome assembly with in vitro proximity ligation data and whole-genome triplication in lettuce.</title>
        <authorList>
            <person name="Reyes-Chin-Wo S."/>
            <person name="Wang Z."/>
            <person name="Yang X."/>
            <person name="Kozik A."/>
            <person name="Arikit S."/>
            <person name="Song C."/>
            <person name="Xia L."/>
            <person name="Froenicke L."/>
            <person name="Lavelle D.O."/>
            <person name="Truco M.J."/>
            <person name="Xia R."/>
            <person name="Zhu S."/>
            <person name="Xu C."/>
            <person name="Xu H."/>
            <person name="Xu X."/>
            <person name="Cox K."/>
            <person name="Korf I."/>
            <person name="Meyers B.C."/>
            <person name="Michelmore R.W."/>
        </authorList>
    </citation>
    <scope>NUCLEOTIDE SEQUENCE [LARGE SCALE GENOMIC DNA]</scope>
    <source>
        <strain evidence="13">cv. Salinas</strain>
        <tissue evidence="12">Seedlings</tissue>
    </source>
</reference>
<keyword evidence="13" id="KW-1185">Reference proteome</keyword>
<dbReference type="SUPFAM" id="SSF51126">
    <property type="entry name" value="Pectin lyase-like"/>
    <property type="match status" value="1"/>
</dbReference>
<comment type="pathway">
    <text evidence="2 10">Glycan metabolism; pectin degradation; 2-dehydro-3-deoxy-D-gluconate from pectin: step 1/5.</text>
</comment>
<dbReference type="SUPFAM" id="SSF101148">
    <property type="entry name" value="Plant invertase/pectin methylesterase inhibitor"/>
    <property type="match status" value="1"/>
</dbReference>
<evidence type="ECO:0000256" key="1">
    <source>
        <dbReference type="ARBA" id="ARBA00004191"/>
    </source>
</evidence>
<dbReference type="FunFam" id="2.160.20.10:FF:000001">
    <property type="entry name" value="Pectinesterase"/>
    <property type="match status" value="1"/>
</dbReference>
<comment type="function">
    <text evidence="10">Acts in the modification of cell walls via demethylesterification of cell wall pectin.</text>
</comment>
<evidence type="ECO:0000256" key="2">
    <source>
        <dbReference type="ARBA" id="ARBA00005184"/>
    </source>
</evidence>
<evidence type="ECO:0000259" key="11">
    <source>
        <dbReference type="SMART" id="SM00856"/>
    </source>
</evidence>
<comment type="catalytic activity">
    <reaction evidence="9 10">
        <text>[(1-&gt;4)-alpha-D-galacturonosyl methyl ester](n) + n H2O = [(1-&gt;4)-alpha-D-galacturonosyl](n) + n methanol + n H(+)</text>
        <dbReference type="Rhea" id="RHEA:22380"/>
        <dbReference type="Rhea" id="RHEA-COMP:14570"/>
        <dbReference type="Rhea" id="RHEA-COMP:14573"/>
        <dbReference type="ChEBI" id="CHEBI:15377"/>
        <dbReference type="ChEBI" id="CHEBI:15378"/>
        <dbReference type="ChEBI" id="CHEBI:17790"/>
        <dbReference type="ChEBI" id="CHEBI:140522"/>
        <dbReference type="ChEBI" id="CHEBI:140523"/>
        <dbReference type="EC" id="3.1.1.11"/>
    </reaction>
</comment>
<dbReference type="GO" id="GO:0045490">
    <property type="term" value="P:pectin catabolic process"/>
    <property type="evidence" value="ECO:0007669"/>
    <property type="project" value="UniProtKB-UniRule"/>
</dbReference>
<feature type="domain" description="Pectinesterase inhibitor" evidence="11">
    <location>
        <begin position="33"/>
        <end position="174"/>
    </location>
</feature>
<keyword evidence="10" id="KW-0964">Secreted</keyword>
<comment type="similarity">
    <text evidence="4">In the C-terminal section; belongs to the pectinesterase family.</text>
</comment>
<proteinExistence type="inferred from homology"/>
<comment type="similarity">
    <text evidence="3">In the N-terminal section; belongs to the PMEI family.</text>
</comment>
<evidence type="ECO:0000313" key="12">
    <source>
        <dbReference type="EMBL" id="KAJ0193157.1"/>
    </source>
</evidence>
<sequence length="535" mass="57938">MAKIINSYFAFGFITFLHILTVFTPFGVVHGATPTTTFSLCSQTPHPEICTSLIGKSSSKETPLVVREATLMSTLAQAEHAHKLVLAMDLSSFEPRAKSAWADCLELYEDSVYQLNRSLGSTNSHDILTWLSSASTNHETCQNGFLDFNLSSHLQTFQSSLSGFSKYLSNSLAINKAITLSHVTFSKQLKGRRLMTTNDFPKWLSKRDRKLLATPSGGTSADIVVAQDGSGNYKTISEAIAAVPKLRSGNSRFVIHVKAGVYKENVEIKKTMRNLMFIGDGMGSTVVTGNKNVQDGSTTFRSASFAVSGSGFIARDMTFENTAGPAKHQAVAFRSGSDLSVLYGCAFKGYQDTLYVYSGRQFFRNCDVYGTQDFIFGNAAAVLQSCNIYVRKPMGGQTNTITAQARTDRNENTGIIIHNSVVTAASDLKGSGGSVKTFLGRPWKQYSRTVFMKCSLDSIINSAGWLPWSGSFALSTLYYGEYMNTGGGAGTGGRVKWPGYHVITSASEATQFTVGDFLDGGSWIPGTGMPYTAGL</sequence>
<dbReference type="Gene3D" id="1.20.140.40">
    <property type="entry name" value="Invertase/pectin methylesterase inhibitor family protein"/>
    <property type="match status" value="1"/>
</dbReference>
<dbReference type="GO" id="GO:0030599">
    <property type="term" value="F:pectinesterase activity"/>
    <property type="evidence" value="ECO:0000318"/>
    <property type="project" value="GO_Central"/>
</dbReference>
<comment type="subcellular location">
    <subcellularLocation>
        <location evidence="1 10">Secreted</location>
        <location evidence="1 10">Cell wall</location>
    </subcellularLocation>
</comment>
<keyword evidence="5 10" id="KW-0134">Cell wall</keyword>
<dbReference type="InterPro" id="IPR012334">
    <property type="entry name" value="Pectin_lyas_fold"/>
</dbReference>
<evidence type="ECO:0000256" key="5">
    <source>
        <dbReference type="ARBA" id="ARBA00022512"/>
    </source>
</evidence>
<gene>
    <name evidence="12" type="ORF">LSAT_V11C800406760</name>
</gene>
<dbReference type="NCBIfam" id="TIGR01614">
    <property type="entry name" value="PME_inhib"/>
    <property type="match status" value="1"/>
</dbReference>
<protein>
    <recommendedName>
        <fullName evidence="10">Pectinesterase</fullName>
        <ecNumber evidence="10">3.1.1.11</ecNumber>
    </recommendedName>
</protein>
<accession>A0A9R1X1T8</accession>
<dbReference type="InterPro" id="IPR000070">
    <property type="entry name" value="Pectinesterase_cat"/>
</dbReference>
<evidence type="ECO:0000256" key="10">
    <source>
        <dbReference type="RuleBase" id="RU000589"/>
    </source>
</evidence>
<keyword evidence="6 10" id="KW-0378">Hydrolase</keyword>
<keyword evidence="8 10" id="KW-0961">Cell wall biogenesis/degradation</keyword>
<comment type="caution">
    <text evidence="12">The sequence shown here is derived from an EMBL/GenBank/DDBJ whole genome shotgun (WGS) entry which is preliminary data.</text>
</comment>
<evidence type="ECO:0000313" key="13">
    <source>
        <dbReference type="Proteomes" id="UP000235145"/>
    </source>
</evidence>
<dbReference type="InterPro" id="IPR018040">
    <property type="entry name" value="Pectinesterase_Tyr_AS"/>
</dbReference>
<dbReference type="InterPro" id="IPR035513">
    <property type="entry name" value="Invertase/methylesterase_inhib"/>
</dbReference>
<dbReference type="AlphaFoldDB" id="A0A9R1X1T8"/>
<dbReference type="GO" id="GO:0042545">
    <property type="term" value="P:cell wall modification"/>
    <property type="evidence" value="ECO:0007669"/>
    <property type="project" value="UniProtKB-UniRule"/>
</dbReference>
<dbReference type="Gene3D" id="2.160.20.10">
    <property type="entry name" value="Single-stranded right-handed beta-helix, Pectin lyase-like"/>
    <property type="match status" value="1"/>
</dbReference>
<dbReference type="Gramene" id="rna-gnl|WGS:NBSK|LSAT_8X45100_mrna">
    <property type="protein sequence ID" value="cds-PLY69976.1"/>
    <property type="gene ID" value="gene-LSAT_8X45100"/>
</dbReference>
<dbReference type="CDD" id="cd15798">
    <property type="entry name" value="PMEI-like_3"/>
    <property type="match status" value="1"/>
</dbReference>
<evidence type="ECO:0000256" key="4">
    <source>
        <dbReference type="ARBA" id="ARBA00007786"/>
    </source>
</evidence>
<evidence type="ECO:0000256" key="6">
    <source>
        <dbReference type="ARBA" id="ARBA00022801"/>
    </source>
</evidence>
<dbReference type="EC" id="3.1.1.11" evidence="10"/>
<dbReference type="Pfam" id="PF01095">
    <property type="entry name" value="Pectinesterase"/>
    <property type="match status" value="1"/>
</dbReference>
<keyword evidence="7 10" id="KW-0063">Aspartyl esterase</keyword>
<evidence type="ECO:0000256" key="3">
    <source>
        <dbReference type="ARBA" id="ARBA00006027"/>
    </source>
</evidence>
<dbReference type="OrthoDB" id="2019149at2759"/>